<dbReference type="InterPro" id="IPR001054">
    <property type="entry name" value="A/G_cyclase"/>
</dbReference>
<dbReference type="PANTHER" id="PTHR11920:SF501">
    <property type="entry name" value="GUANYLATE CYCLASE 32E"/>
    <property type="match status" value="1"/>
</dbReference>
<proteinExistence type="inferred from homology"/>
<keyword evidence="3" id="KW-0812">Transmembrane</keyword>
<dbReference type="GO" id="GO:0005525">
    <property type="term" value="F:GTP binding"/>
    <property type="evidence" value="ECO:0007669"/>
    <property type="project" value="UniProtKB-KW"/>
</dbReference>
<dbReference type="GO" id="GO:0035556">
    <property type="term" value="P:intracellular signal transduction"/>
    <property type="evidence" value="ECO:0007669"/>
    <property type="project" value="InterPro"/>
</dbReference>
<dbReference type="Gene3D" id="1.10.510.10">
    <property type="entry name" value="Transferase(Phosphotransferase) domain 1"/>
    <property type="match status" value="1"/>
</dbReference>
<evidence type="ECO:0000256" key="3">
    <source>
        <dbReference type="ARBA" id="ARBA00022692"/>
    </source>
</evidence>
<accession>A0A1S3ITK3</accession>
<evidence type="ECO:0000256" key="6">
    <source>
        <dbReference type="ARBA" id="ARBA00022989"/>
    </source>
</evidence>
<dbReference type="Gene3D" id="3.30.70.1230">
    <property type="entry name" value="Nucleotide cyclase"/>
    <property type="match status" value="1"/>
</dbReference>
<dbReference type="InterPro" id="IPR011645">
    <property type="entry name" value="HNOB_dom_associated"/>
</dbReference>
<evidence type="ECO:0000256" key="10">
    <source>
        <dbReference type="ARBA" id="ARBA00023180"/>
    </source>
</evidence>
<keyword evidence="9" id="KW-0675">Receptor</keyword>
<evidence type="ECO:0000256" key="11">
    <source>
        <dbReference type="ARBA" id="ARBA00023239"/>
    </source>
</evidence>
<dbReference type="GO" id="GO:0004672">
    <property type="term" value="F:protein kinase activity"/>
    <property type="evidence" value="ECO:0007669"/>
    <property type="project" value="InterPro"/>
</dbReference>
<evidence type="ECO:0000256" key="12">
    <source>
        <dbReference type="ARBA" id="ARBA00023293"/>
    </source>
</evidence>
<dbReference type="PANTHER" id="PTHR11920">
    <property type="entry name" value="GUANYLYL CYCLASE"/>
    <property type="match status" value="1"/>
</dbReference>
<dbReference type="FunFam" id="3.30.70.1230:FF:000004">
    <property type="entry name" value="Guanylate cyclase"/>
    <property type="match status" value="1"/>
</dbReference>
<feature type="compositionally biased region" description="Polar residues" evidence="16">
    <location>
        <begin position="487"/>
        <end position="505"/>
    </location>
</feature>
<dbReference type="PROSITE" id="PS00452">
    <property type="entry name" value="GUANYLATE_CYCLASE_1"/>
    <property type="match status" value="1"/>
</dbReference>
<comment type="catalytic activity">
    <reaction evidence="14">
        <text>GTP = 3',5'-cyclic GMP + diphosphate</text>
        <dbReference type="Rhea" id="RHEA:13665"/>
        <dbReference type="ChEBI" id="CHEBI:33019"/>
        <dbReference type="ChEBI" id="CHEBI:37565"/>
        <dbReference type="ChEBI" id="CHEBI:57746"/>
        <dbReference type="EC" id="4.6.1.2"/>
    </reaction>
</comment>
<dbReference type="OrthoDB" id="1890790at2759"/>
<feature type="region of interest" description="Disordered" evidence="16">
    <location>
        <begin position="567"/>
        <end position="614"/>
    </location>
</feature>
<keyword evidence="12 14" id="KW-0141">cGMP biosynthesis</keyword>
<dbReference type="STRING" id="7574.A0A1S3ITK3"/>
<evidence type="ECO:0000256" key="7">
    <source>
        <dbReference type="ARBA" id="ARBA00023134"/>
    </source>
</evidence>
<dbReference type="KEGG" id="lak:106167341"/>
<dbReference type="GO" id="GO:0007168">
    <property type="term" value="P:receptor guanylyl cyclase signaling pathway"/>
    <property type="evidence" value="ECO:0007669"/>
    <property type="project" value="TreeGrafter"/>
</dbReference>
<dbReference type="Pfam" id="PF00211">
    <property type="entry name" value="Guanylate_cyc"/>
    <property type="match status" value="1"/>
</dbReference>
<evidence type="ECO:0000259" key="17">
    <source>
        <dbReference type="PROSITE" id="PS50011"/>
    </source>
</evidence>
<dbReference type="GeneID" id="106167341"/>
<dbReference type="PROSITE" id="PS50125">
    <property type="entry name" value="GUANYLATE_CYCLASE_2"/>
    <property type="match status" value="1"/>
</dbReference>
<keyword evidence="4" id="KW-0732">Signal</keyword>
<dbReference type="EC" id="4.6.1.2" evidence="2 14"/>
<evidence type="ECO:0000256" key="13">
    <source>
        <dbReference type="RuleBase" id="RU000405"/>
    </source>
</evidence>
<dbReference type="GO" id="GO:0004383">
    <property type="term" value="F:guanylate cyclase activity"/>
    <property type="evidence" value="ECO:0007669"/>
    <property type="project" value="UniProtKB-EC"/>
</dbReference>
<dbReference type="GO" id="GO:0001653">
    <property type="term" value="F:peptide receptor activity"/>
    <property type="evidence" value="ECO:0007669"/>
    <property type="project" value="TreeGrafter"/>
</dbReference>
<evidence type="ECO:0000259" key="18">
    <source>
        <dbReference type="PROSITE" id="PS50125"/>
    </source>
</evidence>
<dbReference type="GO" id="GO:0005524">
    <property type="term" value="F:ATP binding"/>
    <property type="evidence" value="ECO:0007669"/>
    <property type="project" value="InterPro"/>
</dbReference>
<feature type="domain" description="Guanylate cyclase" evidence="18">
    <location>
        <begin position="294"/>
        <end position="424"/>
    </location>
</feature>
<feature type="compositionally biased region" description="Polar residues" evidence="16">
    <location>
        <begin position="513"/>
        <end position="525"/>
    </location>
</feature>
<dbReference type="Pfam" id="PF07701">
    <property type="entry name" value="HNOBA"/>
    <property type="match status" value="1"/>
</dbReference>
<dbReference type="AlphaFoldDB" id="A0A1S3ITK3"/>
<name>A0A1S3ITK3_LINAN</name>
<dbReference type="PROSITE" id="PS50011">
    <property type="entry name" value="PROTEIN_KINASE_DOM"/>
    <property type="match status" value="1"/>
</dbReference>
<reference evidence="20" key="1">
    <citation type="submission" date="2025-08" db="UniProtKB">
        <authorList>
            <consortium name="RefSeq"/>
        </authorList>
    </citation>
    <scope>IDENTIFICATION</scope>
    <source>
        <tissue evidence="20">Gonads</tissue>
    </source>
</reference>
<evidence type="ECO:0000256" key="4">
    <source>
        <dbReference type="ARBA" id="ARBA00022729"/>
    </source>
</evidence>
<feature type="coiled-coil region" evidence="15">
    <location>
        <begin position="231"/>
        <end position="262"/>
    </location>
</feature>
<dbReference type="InterPro" id="IPR001245">
    <property type="entry name" value="Ser-Thr/Tyr_kinase_cat_dom"/>
</dbReference>
<evidence type="ECO:0000313" key="19">
    <source>
        <dbReference type="Proteomes" id="UP000085678"/>
    </source>
</evidence>
<evidence type="ECO:0000313" key="20">
    <source>
        <dbReference type="RefSeq" id="XP_013401540.1"/>
    </source>
</evidence>
<dbReference type="InterPro" id="IPR000719">
    <property type="entry name" value="Prot_kinase_dom"/>
</dbReference>
<keyword evidence="8" id="KW-0472">Membrane</keyword>
<dbReference type="GO" id="GO:0004016">
    <property type="term" value="F:adenylate cyclase activity"/>
    <property type="evidence" value="ECO:0007669"/>
    <property type="project" value="TreeGrafter"/>
</dbReference>
<evidence type="ECO:0000256" key="2">
    <source>
        <dbReference type="ARBA" id="ARBA00012202"/>
    </source>
</evidence>
<keyword evidence="10" id="KW-0325">Glycoprotein</keyword>
<comment type="similarity">
    <text evidence="13">Belongs to the adenylyl cyclase class-4/guanylyl cyclase family.</text>
</comment>
<keyword evidence="19" id="KW-1185">Reference proteome</keyword>
<feature type="domain" description="Protein kinase" evidence="17">
    <location>
        <begin position="1"/>
        <end position="222"/>
    </location>
</feature>
<dbReference type="Proteomes" id="UP000085678">
    <property type="component" value="Unplaced"/>
</dbReference>
<dbReference type="InterPro" id="IPR018297">
    <property type="entry name" value="A/G_cyclase_CS"/>
</dbReference>
<dbReference type="GO" id="GO:0005886">
    <property type="term" value="C:plasma membrane"/>
    <property type="evidence" value="ECO:0007669"/>
    <property type="project" value="TreeGrafter"/>
</dbReference>
<feature type="region of interest" description="Disordered" evidence="16">
    <location>
        <begin position="480"/>
        <end position="525"/>
    </location>
</feature>
<evidence type="ECO:0000256" key="14">
    <source>
        <dbReference type="RuleBase" id="RU003431"/>
    </source>
</evidence>
<dbReference type="SUPFAM" id="SSF55073">
    <property type="entry name" value="Nucleotide cyclase"/>
    <property type="match status" value="1"/>
</dbReference>
<dbReference type="InterPro" id="IPR011009">
    <property type="entry name" value="Kinase-like_dom_sf"/>
</dbReference>
<gene>
    <name evidence="20" type="primary">LOC106167341</name>
</gene>
<dbReference type="SUPFAM" id="SSF56112">
    <property type="entry name" value="Protein kinase-like (PK-like)"/>
    <property type="match status" value="1"/>
</dbReference>
<evidence type="ECO:0000256" key="16">
    <source>
        <dbReference type="SAM" id="MobiDB-lite"/>
    </source>
</evidence>
<keyword evidence="7" id="KW-0342">GTP-binding</keyword>
<dbReference type="SMART" id="SM00044">
    <property type="entry name" value="CYCc"/>
    <property type="match status" value="1"/>
</dbReference>
<comment type="subcellular location">
    <subcellularLocation>
        <location evidence="1">Membrane</location>
        <topology evidence="1">Single-pass type I membrane protein</topology>
    </subcellularLocation>
</comment>
<evidence type="ECO:0000256" key="9">
    <source>
        <dbReference type="ARBA" id="ARBA00023170"/>
    </source>
</evidence>
<dbReference type="Gene3D" id="6.10.250.780">
    <property type="match status" value="1"/>
</dbReference>
<keyword evidence="5" id="KW-0547">Nucleotide-binding</keyword>
<dbReference type="InterPro" id="IPR050401">
    <property type="entry name" value="Cyclic_nucleotide_synthase"/>
</dbReference>
<evidence type="ECO:0000256" key="1">
    <source>
        <dbReference type="ARBA" id="ARBA00004479"/>
    </source>
</evidence>
<dbReference type="Pfam" id="PF07714">
    <property type="entry name" value="PK_Tyr_Ser-Thr"/>
    <property type="match status" value="1"/>
</dbReference>
<keyword evidence="11 13" id="KW-0456">Lyase</keyword>
<evidence type="ECO:0000256" key="8">
    <source>
        <dbReference type="ARBA" id="ARBA00023136"/>
    </source>
</evidence>
<keyword evidence="6" id="KW-1133">Transmembrane helix</keyword>
<dbReference type="InterPro" id="IPR029787">
    <property type="entry name" value="Nucleotide_cyclase"/>
</dbReference>
<protein>
    <recommendedName>
        <fullName evidence="2 14">Guanylate cyclase</fullName>
        <ecNumber evidence="2 14">4.6.1.2</ecNumber>
    </recommendedName>
</protein>
<evidence type="ECO:0000256" key="15">
    <source>
        <dbReference type="SAM" id="Coils"/>
    </source>
</evidence>
<keyword evidence="15" id="KW-0175">Coiled coil</keyword>
<organism evidence="19 20">
    <name type="scientific">Lingula anatina</name>
    <name type="common">Brachiopod</name>
    <name type="synonym">Lingula unguis</name>
    <dbReference type="NCBI Taxonomy" id="7574"/>
    <lineage>
        <taxon>Eukaryota</taxon>
        <taxon>Metazoa</taxon>
        <taxon>Spiralia</taxon>
        <taxon>Lophotrochozoa</taxon>
        <taxon>Brachiopoda</taxon>
        <taxon>Linguliformea</taxon>
        <taxon>Lingulata</taxon>
        <taxon>Lingulida</taxon>
        <taxon>Linguloidea</taxon>
        <taxon>Lingulidae</taxon>
        <taxon>Lingula</taxon>
    </lineage>
</organism>
<evidence type="ECO:0000256" key="5">
    <source>
        <dbReference type="ARBA" id="ARBA00022741"/>
    </source>
</evidence>
<dbReference type="InParanoid" id="A0A1S3ITK3"/>
<dbReference type="RefSeq" id="XP_013401540.1">
    <property type="nucleotide sequence ID" value="XM_013546086.1"/>
</dbReference>
<dbReference type="CDD" id="cd07302">
    <property type="entry name" value="CHD"/>
    <property type="match status" value="1"/>
</dbReference>
<sequence length="634" mass="71046">MCLLRDLQHENLNPFIGACVEPPNPCILTQYCTKGSLQDVIENDDIKLDFMFKMSFATDLAKGLEFLHKVPTRSHGNLKSSNCVIDSRWVLKVTDYGALQVYREDSQDMGEHEYFTRLLWTAPELLRMEDRPAKGTQKGDVYSFAIIFQEIMMRTGPYYFNDLSPKDVITAVMAGEEPPYRPEVVHDMEMRPETHKLMEMCWSEEPEARPDFRIVRKKLVALNGGKRVNIMDNMMNMMESYANNLEDLVAERTEELELEKEKTDMLLFRMLPPSVAEALKRGEPVEPETFDGVSIFFSDIVGFTTIAAKSNPLQVVDLLNDLYTCFDSIIETHDVYKVETIGDAYMCVSGLPQRNGPRHAGEIANLALDLLSAVLNFKIRHLPEEQLQLRVGLHTGTCVAGVVGTAMPRYCLFGDTVNMASRMESTGKALCIHMSSAMNEALINLDWDFETAERGVIEVKGKGLQTTYWLLGKKGFNKPLPPRDSVGSESTMSSMVDLNSANSSPEYDEQPRKLSSGTRSALSVSDNAELKSLADISLHGIGLSTENLNDISSEPHKLKTMQFEKCKMNPDKGTPPLSARRRSSTVAPPVPTGNKPMPKPIRKTENTENGIAVKPVRGKPKVDFIFDLPEIKIN</sequence>